<protein>
    <recommendedName>
        <fullName evidence="7">DNA polymerase</fullName>
        <ecNumber evidence="7">2.7.7.7</ecNumber>
    </recommendedName>
</protein>
<dbReference type="InterPro" id="IPR023211">
    <property type="entry name" value="DNA_pol_palm_dom_sf"/>
</dbReference>
<dbReference type="PANTHER" id="PTHR10322">
    <property type="entry name" value="DNA POLYMERASE CATALYTIC SUBUNIT"/>
    <property type="match status" value="1"/>
</dbReference>
<dbReference type="InterPro" id="IPR050240">
    <property type="entry name" value="DNA_pol_type-B"/>
</dbReference>
<reference evidence="10 11" key="1">
    <citation type="submission" date="2017-08" db="EMBL/GenBank/DDBJ databases">
        <title>Infants hospitalized years apart are colonized by the same room-sourced microbial strains.</title>
        <authorList>
            <person name="Brooks B."/>
            <person name="Olm M.R."/>
            <person name="Firek B.A."/>
            <person name="Baker R."/>
            <person name="Thomas B.C."/>
            <person name="Morowitz M.J."/>
            <person name="Banfield J.F."/>
        </authorList>
    </citation>
    <scope>NUCLEOTIDE SEQUENCE [LARGE SCALE GENOMIC DNA]</scope>
    <source>
        <strain evidence="10">S2_003_000_R2_14</strain>
    </source>
</reference>
<comment type="catalytic activity">
    <reaction evidence="6 7">
        <text>DNA(n) + a 2'-deoxyribonucleoside 5'-triphosphate = DNA(n+1) + diphosphate</text>
        <dbReference type="Rhea" id="RHEA:22508"/>
        <dbReference type="Rhea" id="RHEA-COMP:17339"/>
        <dbReference type="Rhea" id="RHEA-COMP:17340"/>
        <dbReference type="ChEBI" id="CHEBI:33019"/>
        <dbReference type="ChEBI" id="CHEBI:61560"/>
        <dbReference type="ChEBI" id="CHEBI:173112"/>
        <dbReference type="EC" id="2.7.7.7"/>
    </reaction>
</comment>
<dbReference type="EC" id="2.7.7.7" evidence="7"/>
<dbReference type="InterPro" id="IPR006172">
    <property type="entry name" value="DNA-dir_DNA_pol_B"/>
</dbReference>
<feature type="domain" description="DNA-directed DNA polymerase family B exonuclease" evidence="9">
    <location>
        <begin position="142"/>
        <end position="289"/>
    </location>
</feature>
<evidence type="ECO:0000313" key="10">
    <source>
        <dbReference type="EMBL" id="PZR09801.1"/>
    </source>
</evidence>
<dbReference type="SUPFAM" id="SSF56672">
    <property type="entry name" value="DNA/RNA polymerases"/>
    <property type="match status" value="1"/>
</dbReference>
<dbReference type="GO" id="GO:0008296">
    <property type="term" value="F:3'-5'-DNA exonuclease activity"/>
    <property type="evidence" value="ECO:0007669"/>
    <property type="project" value="TreeGrafter"/>
</dbReference>
<sequence length="769" mass="85943">MVRQTIHAFVLSIDWRDTPRGLELTLWASSPDRGVICATFPKQEAVMFVARHVRTTSGRRVARDLKTREGTPIDAVYFTTQRALLDERTSLRAAGEVTLESDVKPSSRFAMERFIKGGVALTGTAVTRDGITRMMNPAIKAAEVTPTLRTLSLDIETDGWDGPVLSIAFVGDAFEKVLMTGTGDVPGVTFFASERAMLEAAFKLIRAHDPDALLGWNVVDFDLRVLGERATKSGLPFNIGRAGEVARVLEGDSAQSVSIARVPGRVVLDGVATLRNASWAFERYTLEHVSQTLLGRGKKREAGVNPLTEIRRMHREDQQALAAYNLEDARLVRDIFARGKLIEFLVQRTRLTGLLLDRQGGSVAALDYLYLPKLHRRGYVANDVGMLDPMPSPGGHVLEGIPGLMRNVASFDFRSLYPSIVRTFQVDPLALWVPGVDPVEGFEGARFARTGGILPEIISGLHEERTRARESGNETLSTAIKILMNSFYGVLGTPGSRFFDPRLATSITRRGHEIIERSKQFFEQRGHQVVYGDTDSLFVRLPESLDEAAARDESRRLAADLNAFWKDTIAREHRLESHLEMRFDALFLRFLMPSLRGQDRGSKKRYAGLVRGSDGTPSLVIRGLEAIRTDWTPLAREAQREFFMKVFTDQPWESWLIELRNRVLSGAVDDKLVYRRRLRRDVDAYESNLPPHVKAARMVAESDDADDSPMNEVEYLMTTKGPQPLGQITAPIDYAHYLDKQLAPALDVLLAQLGTSWDRLAGNQLQLFE</sequence>
<comment type="similarity">
    <text evidence="1 7">Belongs to the DNA polymerase type-B family.</text>
</comment>
<dbReference type="Gene3D" id="1.10.132.60">
    <property type="entry name" value="DNA polymerase family B, C-terminal domain"/>
    <property type="match status" value="1"/>
</dbReference>
<evidence type="ECO:0000256" key="1">
    <source>
        <dbReference type="ARBA" id="ARBA00005755"/>
    </source>
</evidence>
<dbReference type="Gene3D" id="3.30.420.10">
    <property type="entry name" value="Ribonuclease H-like superfamily/Ribonuclease H"/>
    <property type="match status" value="1"/>
</dbReference>
<dbReference type="Pfam" id="PF03104">
    <property type="entry name" value="DNA_pol_B_exo1"/>
    <property type="match status" value="1"/>
</dbReference>
<feature type="domain" description="DNA-directed DNA polymerase family B multifunctional" evidence="8">
    <location>
        <begin position="372"/>
        <end position="750"/>
    </location>
</feature>
<dbReference type="GO" id="GO:0045004">
    <property type="term" value="P:DNA replication proofreading"/>
    <property type="evidence" value="ECO:0007669"/>
    <property type="project" value="TreeGrafter"/>
</dbReference>
<dbReference type="NCBIfam" id="NF004421">
    <property type="entry name" value="PRK05762.1-2"/>
    <property type="match status" value="1"/>
</dbReference>
<accession>A0A2W5VHL1</accession>
<dbReference type="Gene3D" id="2.40.50.590">
    <property type="match status" value="1"/>
</dbReference>
<keyword evidence="5 7" id="KW-0238">DNA-binding</keyword>
<dbReference type="Pfam" id="PF00136">
    <property type="entry name" value="DNA_pol_B"/>
    <property type="match status" value="1"/>
</dbReference>
<dbReference type="InterPro" id="IPR036397">
    <property type="entry name" value="RNaseH_sf"/>
</dbReference>
<dbReference type="PANTHER" id="PTHR10322:SF23">
    <property type="entry name" value="DNA POLYMERASE DELTA CATALYTIC SUBUNIT"/>
    <property type="match status" value="1"/>
</dbReference>
<dbReference type="EMBL" id="QFQP01000019">
    <property type="protein sequence ID" value="PZR09801.1"/>
    <property type="molecule type" value="Genomic_DNA"/>
</dbReference>
<evidence type="ECO:0000256" key="7">
    <source>
        <dbReference type="RuleBase" id="RU000442"/>
    </source>
</evidence>
<dbReference type="PRINTS" id="PR00106">
    <property type="entry name" value="DNAPOLB"/>
</dbReference>
<evidence type="ECO:0000313" key="11">
    <source>
        <dbReference type="Proteomes" id="UP000249061"/>
    </source>
</evidence>
<dbReference type="SUPFAM" id="SSF53098">
    <property type="entry name" value="Ribonuclease H-like"/>
    <property type="match status" value="1"/>
</dbReference>
<dbReference type="AlphaFoldDB" id="A0A2W5VHL1"/>
<dbReference type="GO" id="GO:0003677">
    <property type="term" value="F:DNA binding"/>
    <property type="evidence" value="ECO:0007669"/>
    <property type="project" value="UniProtKB-KW"/>
</dbReference>
<name>A0A2W5VHL1_9BACT</name>
<dbReference type="GO" id="GO:0000166">
    <property type="term" value="F:nucleotide binding"/>
    <property type="evidence" value="ECO:0007669"/>
    <property type="project" value="InterPro"/>
</dbReference>
<dbReference type="Gene3D" id="3.90.1600.10">
    <property type="entry name" value="Palm domain of DNA polymerase"/>
    <property type="match status" value="2"/>
</dbReference>
<organism evidence="10 11">
    <name type="scientific">Archangium gephyra</name>
    <dbReference type="NCBI Taxonomy" id="48"/>
    <lineage>
        <taxon>Bacteria</taxon>
        <taxon>Pseudomonadati</taxon>
        <taxon>Myxococcota</taxon>
        <taxon>Myxococcia</taxon>
        <taxon>Myxococcales</taxon>
        <taxon>Cystobacterineae</taxon>
        <taxon>Archangiaceae</taxon>
        <taxon>Archangium</taxon>
    </lineage>
</organism>
<dbReference type="InterPro" id="IPR012337">
    <property type="entry name" value="RNaseH-like_sf"/>
</dbReference>
<dbReference type="InterPro" id="IPR042087">
    <property type="entry name" value="DNA_pol_B_thumb"/>
</dbReference>
<gene>
    <name evidence="10" type="ORF">DI536_20890</name>
</gene>
<dbReference type="InterPro" id="IPR017964">
    <property type="entry name" value="DNA-dir_DNA_pol_B_CS"/>
</dbReference>
<dbReference type="PROSITE" id="PS00116">
    <property type="entry name" value="DNA_POLYMERASE_B"/>
    <property type="match status" value="1"/>
</dbReference>
<evidence type="ECO:0000259" key="8">
    <source>
        <dbReference type="Pfam" id="PF00136"/>
    </source>
</evidence>
<dbReference type="GO" id="GO:0009432">
    <property type="term" value="P:SOS response"/>
    <property type="evidence" value="ECO:0007669"/>
    <property type="project" value="TreeGrafter"/>
</dbReference>
<dbReference type="GO" id="GO:0003887">
    <property type="term" value="F:DNA-directed DNA polymerase activity"/>
    <property type="evidence" value="ECO:0007669"/>
    <property type="project" value="UniProtKB-KW"/>
</dbReference>
<dbReference type="SMART" id="SM00486">
    <property type="entry name" value="POLBc"/>
    <property type="match status" value="1"/>
</dbReference>
<evidence type="ECO:0000256" key="6">
    <source>
        <dbReference type="ARBA" id="ARBA00049244"/>
    </source>
</evidence>
<dbReference type="FunFam" id="3.90.1600.10:FF:000030">
    <property type="entry name" value="DNA polymerase II"/>
    <property type="match status" value="1"/>
</dbReference>
<keyword evidence="4 7" id="KW-0239">DNA-directed DNA polymerase</keyword>
<proteinExistence type="inferred from homology"/>
<dbReference type="InterPro" id="IPR006133">
    <property type="entry name" value="DNA-dir_DNA_pol_B_exonuc"/>
</dbReference>
<keyword evidence="3 7" id="KW-0548">Nucleotidyltransferase</keyword>
<evidence type="ECO:0000256" key="5">
    <source>
        <dbReference type="ARBA" id="ARBA00023125"/>
    </source>
</evidence>
<keyword evidence="7" id="KW-0235">DNA replication</keyword>
<evidence type="ECO:0000259" key="9">
    <source>
        <dbReference type="Pfam" id="PF03104"/>
    </source>
</evidence>
<dbReference type="Proteomes" id="UP000249061">
    <property type="component" value="Unassembled WGS sequence"/>
</dbReference>
<keyword evidence="2 7" id="KW-0808">Transferase</keyword>
<comment type="caution">
    <text evidence="10">The sequence shown here is derived from an EMBL/GenBank/DDBJ whole genome shotgun (WGS) entry which is preliminary data.</text>
</comment>
<dbReference type="InterPro" id="IPR043502">
    <property type="entry name" value="DNA/RNA_pol_sf"/>
</dbReference>
<evidence type="ECO:0000256" key="3">
    <source>
        <dbReference type="ARBA" id="ARBA00022695"/>
    </source>
</evidence>
<evidence type="ECO:0000256" key="2">
    <source>
        <dbReference type="ARBA" id="ARBA00022679"/>
    </source>
</evidence>
<evidence type="ECO:0000256" key="4">
    <source>
        <dbReference type="ARBA" id="ARBA00022932"/>
    </source>
</evidence>
<dbReference type="InterPro" id="IPR006134">
    <property type="entry name" value="DNA-dir_DNA_pol_B_multi_dom"/>
</dbReference>